<comment type="pathway">
    <text evidence="8">Amino-acid biosynthesis; L-arginine biosynthesis; L-ornithine and N-acetyl-L-glutamate from L-glutamate and N(2)-acetyl-L-ornithine (cyclic): step 1/1.</text>
</comment>
<dbReference type="UniPathway" id="UPA00068">
    <property type="reaction ID" value="UER00106"/>
</dbReference>
<dbReference type="Gene3D" id="3.10.20.340">
    <property type="entry name" value="ArgJ beta chain, C-terminal domain"/>
    <property type="match status" value="1"/>
</dbReference>
<keyword evidence="8" id="KW-0055">Arginine biosynthesis</keyword>
<comment type="catalytic activity">
    <reaction evidence="8">
        <text>L-glutamate + acetyl-CoA = N-acetyl-L-glutamate + CoA + H(+)</text>
        <dbReference type="Rhea" id="RHEA:24292"/>
        <dbReference type="ChEBI" id="CHEBI:15378"/>
        <dbReference type="ChEBI" id="CHEBI:29985"/>
        <dbReference type="ChEBI" id="CHEBI:44337"/>
        <dbReference type="ChEBI" id="CHEBI:57287"/>
        <dbReference type="ChEBI" id="CHEBI:57288"/>
        <dbReference type="EC" id="2.3.1.1"/>
    </reaction>
</comment>
<comment type="subcellular location">
    <subcellularLocation>
        <location evidence="1 8">Cytoplasm</location>
    </subcellularLocation>
</comment>
<proteinExistence type="inferred from homology"/>
<dbReference type="Pfam" id="PF01960">
    <property type="entry name" value="ArgJ"/>
    <property type="match status" value="1"/>
</dbReference>
<dbReference type="InterPro" id="IPR016117">
    <property type="entry name" value="ArgJ-like_dom_sf"/>
</dbReference>
<keyword evidence="8" id="KW-0511">Multifunctional enzyme</keyword>
<comment type="function">
    <text evidence="8">Catalyzes two activities which are involved in the cyclic version of arginine biosynthesis: the synthesis of N-acetylglutamate from glutamate and acetyl-CoA as the acetyl donor, and of ornithine by transacetylation between N(2)-acetylornithine and glutamate.</text>
</comment>
<gene>
    <name evidence="8" type="primary">argJ</name>
    <name evidence="9" type="ORF">GXM_07433</name>
</gene>
<feature type="active site" description="Nucleophile" evidence="8">
    <location>
        <position position="180"/>
    </location>
</feature>
<feature type="site" description="Involved in the stabilization of negative charge on the oxyanion by the formation of the oxyanion hole" evidence="8">
    <location>
        <position position="110"/>
    </location>
</feature>
<evidence type="ECO:0000256" key="8">
    <source>
        <dbReference type="HAMAP-Rule" id="MF_01106"/>
    </source>
</evidence>
<evidence type="ECO:0000256" key="4">
    <source>
        <dbReference type="ARBA" id="ARBA00022490"/>
    </source>
</evidence>
<comment type="similarity">
    <text evidence="2 8">Belongs to the ArgJ family.</text>
</comment>
<dbReference type="NCBIfam" id="NF003802">
    <property type="entry name" value="PRK05388.1"/>
    <property type="match status" value="1"/>
</dbReference>
<keyword evidence="5 8" id="KW-0808">Transferase</keyword>
<dbReference type="GO" id="GO:0004358">
    <property type="term" value="F:L-glutamate N-acetyltransferase activity, acting on acetyl-L-ornithine as donor"/>
    <property type="evidence" value="ECO:0007669"/>
    <property type="project" value="UniProtKB-UniRule"/>
</dbReference>
<dbReference type="GO" id="GO:0004042">
    <property type="term" value="F:L-glutamate N-acetyltransferase activity"/>
    <property type="evidence" value="ECO:0007669"/>
    <property type="project" value="UniProtKB-UniRule"/>
</dbReference>
<dbReference type="GO" id="GO:0006592">
    <property type="term" value="P:ornithine biosynthetic process"/>
    <property type="evidence" value="ECO:0007669"/>
    <property type="project" value="TreeGrafter"/>
</dbReference>
<keyword evidence="7 8" id="KW-0012">Acyltransferase</keyword>
<keyword evidence="8" id="KW-0028">Amino-acid biosynthesis</keyword>
<dbReference type="EMBL" id="CP045227">
    <property type="protein sequence ID" value="QFS49939.1"/>
    <property type="molecule type" value="Genomic_DNA"/>
</dbReference>
<evidence type="ECO:0000256" key="5">
    <source>
        <dbReference type="ARBA" id="ARBA00022679"/>
    </source>
</evidence>
<feature type="binding site" evidence="8">
    <location>
        <position position="180"/>
    </location>
    <ligand>
        <name>substrate</name>
    </ligand>
</feature>
<dbReference type="AlphaFoldDB" id="A0A5P8WDF2"/>
<evidence type="ECO:0000256" key="2">
    <source>
        <dbReference type="ARBA" id="ARBA00006774"/>
    </source>
</evidence>
<feature type="chain" id="PRO_5029073257" description="Arginine biosynthesis bifunctional protein ArgJ alpha chain" evidence="8">
    <location>
        <begin position="1"/>
        <end position="179"/>
    </location>
</feature>
<evidence type="ECO:0000313" key="10">
    <source>
        <dbReference type="Proteomes" id="UP000326678"/>
    </source>
</evidence>
<dbReference type="RefSeq" id="WP_152591142.1">
    <property type="nucleotide sequence ID" value="NZ_CP045227.1"/>
</dbReference>
<reference evidence="9 10" key="1">
    <citation type="submission" date="2019-10" db="EMBL/GenBank/DDBJ databases">
        <title>Genomic and transcriptomic insights into the perfect genentic adaptation of a filamentous nitrogen-fixing cyanobacterium to rice fields.</title>
        <authorList>
            <person name="Chen Z."/>
        </authorList>
    </citation>
    <scope>NUCLEOTIDE SEQUENCE [LARGE SCALE GENOMIC DNA]</scope>
    <source>
        <strain evidence="9">CCNUC1</strain>
    </source>
</reference>
<evidence type="ECO:0000256" key="1">
    <source>
        <dbReference type="ARBA" id="ARBA00004496"/>
    </source>
</evidence>
<comment type="subunit">
    <text evidence="3 8">Heterotetramer of two alpha and two beta chains.</text>
</comment>
<dbReference type="EC" id="2.3.1.35" evidence="8"/>
<dbReference type="SUPFAM" id="SSF56266">
    <property type="entry name" value="DmpA/ArgJ-like"/>
    <property type="match status" value="1"/>
</dbReference>
<comment type="pathway">
    <text evidence="8">Amino-acid biosynthesis; L-arginine biosynthesis; N(2)-acetyl-L-ornithine from L-glutamate: step 1/4.</text>
</comment>
<feature type="binding site" evidence="8">
    <location>
        <position position="169"/>
    </location>
    <ligand>
        <name>substrate</name>
    </ligand>
</feature>
<dbReference type="Gene3D" id="3.60.70.12">
    <property type="entry name" value="L-amino peptidase D-ALA esterase/amidase"/>
    <property type="match status" value="1"/>
</dbReference>
<dbReference type="Proteomes" id="UP000326678">
    <property type="component" value="Chromosome Gxm2"/>
</dbReference>
<dbReference type="GO" id="GO:0006526">
    <property type="term" value="P:L-arginine biosynthetic process"/>
    <property type="evidence" value="ECO:0007669"/>
    <property type="project" value="UniProtKB-UniRule"/>
</dbReference>
<evidence type="ECO:0000313" key="9">
    <source>
        <dbReference type="EMBL" id="QFS49939.1"/>
    </source>
</evidence>
<accession>A0A5P8WDF2</accession>
<organism evidence="9 10">
    <name type="scientific">Nostoc sphaeroides CCNUC1</name>
    <dbReference type="NCBI Taxonomy" id="2653204"/>
    <lineage>
        <taxon>Bacteria</taxon>
        <taxon>Bacillati</taxon>
        <taxon>Cyanobacteriota</taxon>
        <taxon>Cyanophyceae</taxon>
        <taxon>Nostocales</taxon>
        <taxon>Nostocaceae</taxon>
        <taxon>Nostoc</taxon>
    </lineage>
</organism>
<dbReference type="InterPro" id="IPR002813">
    <property type="entry name" value="Arg_biosynth_ArgJ"/>
</dbReference>
<comment type="catalytic activity">
    <reaction evidence="8">
        <text>N(2)-acetyl-L-ornithine + L-glutamate = N-acetyl-L-glutamate + L-ornithine</text>
        <dbReference type="Rhea" id="RHEA:15349"/>
        <dbReference type="ChEBI" id="CHEBI:29985"/>
        <dbReference type="ChEBI" id="CHEBI:44337"/>
        <dbReference type="ChEBI" id="CHEBI:46911"/>
        <dbReference type="ChEBI" id="CHEBI:57805"/>
        <dbReference type="EC" id="2.3.1.35"/>
    </reaction>
</comment>
<dbReference type="GO" id="GO:0005737">
    <property type="term" value="C:cytoplasm"/>
    <property type="evidence" value="ECO:0007669"/>
    <property type="project" value="UniProtKB-SubCell"/>
</dbReference>
<dbReference type="PANTHER" id="PTHR23100:SF0">
    <property type="entry name" value="ARGININE BIOSYNTHESIS BIFUNCTIONAL PROTEIN ARGJ, MITOCHONDRIAL"/>
    <property type="match status" value="1"/>
</dbReference>
<feature type="binding site" evidence="8">
    <location>
        <position position="387"/>
    </location>
    <ligand>
        <name>substrate</name>
    </ligand>
</feature>
<dbReference type="PANTHER" id="PTHR23100">
    <property type="entry name" value="ARGININE BIOSYNTHESIS BIFUNCTIONAL PROTEIN ARGJ"/>
    <property type="match status" value="1"/>
</dbReference>
<evidence type="ECO:0000256" key="7">
    <source>
        <dbReference type="ARBA" id="ARBA00023315"/>
    </source>
</evidence>
<dbReference type="InterPro" id="IPR042195">
    <property type="entry name" value="ArgJ_beta_C"/>
</dbReference>
<dbReference type="FunFam" id="3.10.20.340:FF:000003">
    <property type="entry name" value="Arginine biosynthesis bifunctional protein ArgJ"/>
    <property type="match status" value="1"/>
</dbReference>
<dbReference type="HAMAP" id="MF_01106">
    <property type="entry name" value="ArgJ"/>
    <property type="match status" value="1"/>
</dbReference>
<feature type="chain" id="PRO_5029073256" description="Arginine biosynthesis bifunctional protein ArgJ beta chain" evidence="8">
    <location>
        <begin position="180"/>
        <end position="387"/>
    </location>
</feature>
<keyword evidence="4 8" id="KW-0963">Cytoplasm</keyword>
<feature type="site" description="Cleavage; by autolysis" evidence="8">
    <location>
        <begin position="179"/>
        <end position="180"/>
    </location>
</feature>
<name>A0A5P8WDF2_9NOSO</name>
<dbReference type="NCBIfam" id="TIGR00120">
    <property type="entry name" value="ArgJ"/>
    <property type="match status" value="1"/>
</dbReference>
<feature type="binding site" evidence="8">
    <location>
        <position position="147"/>
    </location>
    <ligand>
        <name>substrate</name>
    </ligand>
</feature>
<dbReference type="KEGG" id="nsh:GXM_07433"/>
<keyword evidence="10" id="KW-1185">Reference proteome</keyword>
<dbReference type="EC" id="2.3.1.1" evidence="8"/>
<protein>
    <recommendedName>
        <fullName evidence="8">Arginine biosynthesis bifunctional protein ArgJ</fullName>
    </recommendedName>
    <domain>
        <recommendedName>
            <fullName evidence="8">Glutamate N-acetyltransferase</fullName>
            <ecNumber evidence="8">2.3.1.35</ecNumber>
        </recommendedName>
        <alternativeName>
            <fullName evidence="8">Ornithine acetyltransferase</fullName>
            <shortName evidence="8">OATase</shortName>
        </alternativeName>
        <alternativeName>
            <fullName evidence="8">Ornithine transacetylase</fullName>
        </alternativeName>
    </domain>
    <domain>
        <recommendedName>
            <fullName evidence="8">Amino-acid acetyltransferase</fullName>
            <ecNumber evidence="8">2.3.1.1</ecNumber>
        </recommendedName>
        <alternativeName>
            <fullName evidence="8">N-acetylglutamate synthase</fullName>
            <shortName evidence="8">AGSase</shortName>
        </alternativeName>
    </domain>
    <component>
        <recommendedName>
            <fullName evidence="8">Arginine biosynthesis bifunctional protein ArgJ alpha chain</fullName>
        </recommendedName>
    </component>
    <component>
        <recommendedName>
            <fullName evidence="8">Arginine biosynthesis bifunctional protein ArgJ beta chain</fullName>
        </recommendedName>
    </component>
</protein>
<feature type="binding site" evidence="8">
    <location>
        <position position="259"/>
    </location>
    <ligand>
        <name>substrate</name>
    </ligand>
</feature>
<feature type="site" description="Involved in the stabilization of negative charge on the oxyanion by the formation of the oxyanion hole" evidence="8">
    <location>
        <position position="111"/>
    </location>
</feature>
<feature type="binding site" evidence="8">
    <location>
        <position position="382"/>
    </location>
    <ligand>
        <name>substrate</name>
    </ligand>
</feature>
<dbReference type="CDD" id="cd02152">
    <property type="entry name" value="OAT"/>
    <property type="match status" value="1"/>
</dbReference>
<evidence type="ECO:0000256" key="6">
    <source>
        <dbReference type="ARBA" id="ARBA00022813"/>
    </source>
</evidence>
<sequence length="387" mass="41482">MQLTNFDIPKGFSSFVTNLGIKDNTDDFVLVKSEVPCVADGVFTQSLFAGPSVTISRRNLQDAQAQGIIVISKNANVANGAIGVADAEEIIQLVATETGIAAQDIVIASTGVIGRRYPIEKIRGNLSGIGTKLTTVDFEKAAVGIMTTDTVPKLATRQIGNVKLIGIAKGVGMIEPNMATLLAFFFTDAAIPKDVLPAIFRPIIDKTFNCLSVDTDTSTSDSAVILANGLAGEVSQQEFTQALQEIAHELVLKIAQDAEGATKVIEITVDSAIDYAQAKRVAKAIVNSLLVKTAIYGADPNWGRVAMAIGKCEHDKEINQEKVQIRFDDIQVYPYASSDEKLEQLQKIMSKEKVNIHVSLNIGEAAATVWGCDLSEGYIDINGKYST</sequence>
<keyword evidence="6 8" id="KW-0068">Autocatalytic cleavage</keyword>
<evidence type="ECO:0000256" key="3">
    <source>
        <dbReference type="ARBA" id="ARBA00011475"/>
    </source>
</evidence>